<dbReference type="Proteomes" id="UP001642483">
    <property type="component" value="Unassembled WGS sequence"/>
</dbReference>
<dbReference type="SMART" id="SM00141">
    <property type="entry name" value="PDGF"/>
    <property type="match status" value="1"/>
</dbReference>
<dbReference type="Gene3D" id="2.10.90.10">
    <property type="entry name" value="Cystine-knot cytokines"/>
    <property type="match status" value="1"/>
</dbReference>
<feature type="domain" description="Platelet-derived growth factor (PDGF) family profile" evidence="5">
    <location>
        <begin position="99"/>
        <end position="197"/>
    </location>
</feature>
<feature type="transmembrane region" description="Helical" evidence="4">
    <location>
        <begin position="74"/>
        <end position="94"/>
    </location>
</feature>
<reference evidence="6 7" key="1">
    <citation type="submission" date="2024-02" db="EMBL/GenBank/DDBJ databases">
        <authorList>
            <person name="Daric V."/>
            <person name="Darras S."/>
        </authorList>
    </citation>
    <scope>NUCLEOTIDE SEQUENCE [LARGE SCALE GENOMIC DNA]</scope>
</reference>
<evidence type="ECO:0000259" key="5">
    <source>
        <dbReference type="PROSITE" id="PS50278"/>
    </source>
</evidence>
<evidence type="ECO:0000313" key="7">
    <source>
        <dbReference type="Proteomes" id="UP001642483"/>
    </source>
</evidence>
<dbReference type="SUPFAM" id="SSF57501">
    <property type="entry name" value="Cystine-knot cytokines"/>
    <property type="match status" value="1"/>
</dbReference>
<comment type="caution">
    <text evidence="6">The sequence shown here is derived from an EMBL/GenBank/DDBJ whole genome shotgun (WGS) entry which is preliminary data.</text>
</comment>
<dbReference type="InterPro" id="IPR029034">
    <property type="entry name" value="Cystine-knot_cytokine"/>
</dbReference>
<organism evidence="6 7">
    <name type="scientific">Clavelina lepadiformis</name>
    <name type="common">Light-bulb sea squirt</name>
    <name type="synonym">Ascidia lepadiformis</name>
    <dbReference type="NCBI Taxonomy" id="159417"/>
    <lineage>
        <taxon>Eukaryota</taxon>
        <taxon>Metazoa</taxon>
        <taxon>Chordata</taxon>
        <taxon>Tunicata</taxon>
        <taxon>Ascidiacea</taxon>
        <taxon>Aplousobranchia</taxon>
        <taxon>Clavelinidae</taxon>
        <taxon>Clavelina</taxon>
    </lineage>
</organism>
<dbReference type="InterPro" id="IPR000072">
    <property type="entry name" value="PDGF/VEGF_dom"/>
</dbReference>
<protein>
    <recommendedName>
        <fullName evidence="5">Platelet-derived growth factor (PDGF) family profile domain-containing protein</fullName>
    </recommendedName>
</protein>
<sequence>MYNKKMNYVIPRRVTCKCCCLSAKTKELRESVLTGGLDFSTKSCGNVLSNCFFSGTSSANRIYSKSKSAADCVCFLKMIVVMTAVVASCSLVTADPLPKIPAFQDAGKAVESTKCAVREEIVDIRGYYPLLPPDAVYSPSCVLLRKCSGCCESDEHECMPTSIYNSTVEIGERRSTFSYINLTFTHHADCACQSPENPICVPQICSKSEVWNKEMCRCDPRCARQECGSKQNWNQETCSCKCKPCNHDRRVHSQIQWWSSEQDEVTCVCNVSVHKQRQWRRFAHCAKNLVSLTENKLTCMSKCLLLD</sequence>
<evidence type="ECO:0000256" key="4">
    <source>
        <dbReference type="SAM" id="Phobius"/>
    </source>
</evidence>
<gene>
    <name evidence="6" type="ORF">CVLEPA_LOCUS28406</name>
</gene>
<evidence type="ECO:0000256" key="3">
    <source>
        <dbReference type="RuleBase" id="RU003818"/>
    </source>
</evidence>
<dbReference type="PANTHER" id="PTHR12025:SF15">
    <property type="entry name" value="VASCULAR ENDOTHELIAL GROWTH FACTOR C-LIKE ISOFORM X1"/>
    <property type="match status" value="1"/>
</dbReference>
<name>A0ABP0GTS1_CLALP</name>
<dbReference type="PROSITE" id="PS50278">
    <property type="entry name" value="PDGF_2"/>
    <property type="match status" value="1"/>
</dbReference>
<keyword evidence="4" id="KW-0472">Membrane</keyword>
<evidence type="ECO:0000256" key="1">
    <source>
        <dbReference type="ARBA" id="ARBA00023030"/>
    </source>
</evidence>
<keyword evidence="1 3" id="KW-0339">Growth factor</keyword>
<proteinExistence type="inferred from homology"/>
<dbReference type="InterPro" id="IPR050507">
    <property type="entry name" value="PDGF/VEGF_growth_factor"/>
</dbReference>
<comment type="similarity">
    <text evidence="3">Belongs to the PDGF/VEGF growth factor family.</text>
</comment>
<dbReference type="Pfam" id="PF00341">
    <property type="entry name" value="PDGF"/>
    <property type="match status" value="1"/>
</dbReference>
<keyword evidence="7" id="KW-1185">Reference proteome</keyword>
<evidence type="ECO:0000313" key="6">
    <source>
        <dbReference type="EMBL" id="CAK8695120.1"/>
    </source>
</evidence>
<dbReference type="EMBL" id="CAWYQH010000141">
    <property type="protein sequence ID" value="CAK8695120.1"/>
    <property type="molecule type" value="Genomic_DNA"/>
</dbReference>
<keyword evidence="4" id="KW-0812">Transmembrane</keyword>
<evidence type="ECO:0000256" key="2">
    <source>
        <dbReference type="ARBA" id="ARBA00023157"/>
    </source>
</evidence>
<dbReference type="PANTHER" id="PTHR12025">
    <property type="entry name" value="VASCULAR ENDOTHELIAL GROWTH FACTOR"/>
    <property type="match status" value="1"/>
</dbReference>
<accession>A0ABP0GTS1</accession>
<keyword evidence="2" id="KW-1015">Disulfide bond</keyword>
<keyword evidence="4" id="KW-1133">Transmembrane helix</keyword>